<dbReference type="GO" id="GO:0071011">
    <property type="term" value="C:precatalytic spliceosome"/>
    <property type="evidence" value="ECO:0007669"/>
    <property type="project" value="TreeGrafter"/>
</dbReference>
<dbReference type="GO" id="GO:0000974">
    <property type="term" value="C:Prp19 complex"/>
    <property type="evidence" value="ECO:0007669"/>
    <property type="project" value="TreeGrafter"/>
</dbReference>
<comment type="similarity">
    <text evidence="2">Belongs to the crooked-neck family.</text>
</comment>
<dbReference type="Proteomes" id="UP001165122">
    <property type="component" value="Unassembled WGS sequence"/>
</dbReference>
<evidence type="ECO:0000256" key="5">
    <source>
        <dbReference type="ARBA" id="ARBA00022737"/>
    </source>
</evidence>
<dbReference type="FunFam" id="1.25.40.10:FF:000306">
    <property type="entry name" value="Cell cycle control protein cwf4"/>
    <property type="match status" value="1"/>
</dbReference>
<evidence type="ECO:0000259" key="9">
    <source>
        <dbReference type="Pfam" id="PF23233"/>
    </source>
</evidence>
<dbReference type="FunFam" id="1.25.40.10:FF:000075">
    <property type="entry name" value="Crooked neck pre-mRNA-splicing factor 1"/>
    <property type="match status" value="1"/>
</dbReference>
<dbReference type="InterPro" id="IPR011990">
    <property type="entry name" value="TPR-like_helical_dom_sf"/>
</dbReference>
<protein>
    <recommendedName>
        <fullName evidence="9">Pre-mRNA-splicing factor Syf1-like N-terminal HAT-repeats domain-containing protein</fullName>
    </recommendedName>
</protein>
<dbReference type="InterPro" id="IPR055433">
    <property type="entry name" value="HAT_Syf1-like_N"/>
</dbReference>
<dbReference type="GO" id="GO:0071007">
    <property type="term" value="C:U2-type catalytic step 2 spliceosome"/>
    <property type="evidence" value="ECO:0007669"/>
    <property type="project" value="TreeGrafter"/>
</dbReference>
<dbReference type="SMART" id="SM00386">
    <property type="entry name" value="HAT"/>
    <property type="match status" value="13"/>
</dbReference>
<dbReference type="SUPFAM" id="SSF48452">
    <property type="entry name" value="TPR-like"/>
    <property type="match status" value="3"/>
</dbReference>
<keyword evidence="4" id="KW-0747">Spliceosome</keyword>
<dbReference type="Gene3D" id="1.25.40.10">
    <property type="entry name" value="Tetratricopeptide repeat domain"/>
    <property type="match status" value="4"/>
</dbReference>
<evidence type="ECO:0000256" key="3">
    <source>
        <dbReference type="ARBA" id="ARBA00022664"/>
    </source>
</evidence>
<keyword evidence="3" id="KW-0507">mRNA processing</keyword>
<dbReference type="Pfam" id="PF23233">
    <property type="entry name" value="HAT_Syf1_CNRKL1_N"/>
    <property type="match status" value="2"/>
</dbReference>
<comment type="function">
    <text evidence="8">Involved in pre-mRNA splicing and cell cycle progression. Required for the spliceosome assembly and initiation of the DNA replication.</text>
</comment>
<evidence type="ECO:0000313" key="10">
    <source>
        <dbReference type="EMBL" id="GMI14928.1"/>
    </source>
</evidence>
<feature type="domain" description="Pre-mRNA-splicing factor Syf1-like N-terminal HAT-repeats" evidence="9">
    <location>
        <begin position="63"/>
        <end position="205"/>
    </location>
</feature>
<keyword evidence="6" id="KW-0508">mRNA splicing</keyword>
<evidence type="ECO:0000256" key="1">
    <source>
        <dbReference type="ARBA" id="ARBA00004123"/>
    </source>
</evidence>
<comment type="caution">
    <text evidence="10">The sequence shown here is derived from an EMBL/GenBank/DDBJ whole genome shotgun (WGS) entry which is preliminary data.</text>
</comment>
<keyword evidence="7" id="KW-0539">Nucleus</keyword>
<keyword evidence="5" id="KW-0677">Repeat</keyword>
<evidence type="ECO:0000256" key="4">
    <source>
        <dbReference type="ARBA" id="ARBA00022728"/>
    </source>
</evidence>
<name>A0A9W7KX23_9STRA</name>
<evidence type="ECO:0000313" key="11">
    <source>
        <dbReference type="Proteomes" id="UP001165122"/>
    </source>
</evidence>
<evidence type="ECO:0000256" key="8">
    <source>
        <dbReference type="ARBA" id="ARBA00037040"/>
    </source>
</evidence>
<dbReference type="PANTHER" id="PTHR11246">
    <property type="entry name" value="PRE-MRNA SPLICING FACTOR"/>
    <property type="match status" value="1"/>
</dbReference>
<dbReference type="GO" id="GO:0000245">
    <property type="term" value="P:spliceosomal complex assembly"/>
    <property type="evidence" value="ECO:0007669"/>
    <property type="project" value="TreeGrafter"/>
</dbReference>
<reference evidence="11" key="1">
    <citation type="journal article" date="2023" name="Commun. Biol.">
        <title>Genome analysis of Parmales, the sister group of diatoms, reveals the evolutionary specialization of diatoms from phago-mixotrophs to photoautotrophs.</title>
        <authorList>
            <person name="Ban H."/>
            <person name="Sato S."/>
            <person name="Yoshikawa S."/>
            <person name="Yamada K."/>
            <person name="Nakamura Y."/>
            <person name="Ichinomiya M."/>
            <person name="Sato N."/>
            <person name="Blanc-Mathieu R."/>
            <person name="Endo H."/>
            <person name="Kuwata A."/>
            <person name="Ogata H."/>
        </authorList>
    </citation>
    <scope>NUCLEOTIDE SEQUENCE [LARGE SCALE GENOMIC DNA]</scope>
    <source>
        <strain evidence="11">NIES 3700</strain>
    </source>
</reference>
<dbReference type="InterPro" id="IPR003107">
    <property type="entry name" value="HAT"/>
</dbReference>
<dbReference type="EMBL" id="BRXW01000221">
    <property type="protein sequence ID" value="GMI14928.1"/>
    <property type="molecule type" value="Genomic_DNA"/>
</dbReference>
<proteinExistence type="inferred from homology"/>
<accession>A0A9W7KX23</accession>
<sequence>MSYKSNSGNVKNRAPATMQITAEQLLREASERQDLTANNMAVVTNKVNDAEEYQSQLRMRRKTFENEIRRQREHIGTWVKYAKFEESNKELERARSIYERALEVDHRGSHLWLKYAEFEMRNEFVNHARNVFDRAVGILPRIDQLWYKYVYMEEMVGDVPKARAVWERWMEWKPDDNAWGSYAKFEMRCGDLSLAKNVLERYSASYPSVRSYLKYARWAEYDAKDVVLAREVYERCLSELEMEEITSKVFKQFAGFEERHGEYERARVIYRHAVDTFQLGEKNDHKVVEDSEDVADWEKEQRKELYKAYVSFEKKFGDKDGVENLILTKQRSEYKAKVEADPTDYDSWLEWTKLEETHGEVRDVREVFERAVSNVPPATEKKFWRRYIYLWINYAIFEELTVEDADQAAKVYKACLCVIPHKTFSFAKIWVLAAKNHIRRKDLKAARSLMGRAIGMCGKESIFKEYISFELALGEVDRCRALYGKYLEVYPENCEAWKAYADLENSVGETDRCRALLELAVAQESLDMPEVLWKSFIDFEIGCGEGGKARELFSRLLEKTGHVKVWISFANFEATEVGEGTEKARETFENAYKKLKEEDLREERVLLLDAWREMEKEKGTQEKVAEVEARMPRRIKKKRMRVDPVSGAEMGWEEYYDYQFSDDKKAGGNLKILEMAAKWKKAQQAAAAQKRKVDEV</sequence>
<feature type="domain" description="Pre-mRNA-splicing factor Syf1-like N-terminal HAT-repeats" evidence="9">
    <location>
        <begin position="332"/>
        <end position="492"/>
    </location>
</feature>
<evidence type="ECO:0000256" key="7">
    <source>
        <dbReference type="ARBA" id="ARBA00023242"/>
    </source>
</evidence>
<evidence type="ECO:0000256" key="6">
    <source>
        <dbReference type="ARBA" id="ARBA00023187"/>
    </source>
</evidence>
<dbReference type="GO" id="GO:0071014">
    <property type="term" value="C:post-mRNA release spliceosomal complex"/>
    <property type="evidence" value="ECO:0007669"/>
    <property type="project" value="TreeGrafter"/>
</dbReference>
<keyword evidence="11" id="KW-1185">Reference proteome</keyword>
<comment type="subcellular location">
    <subcellularLocation>
        <location evidence="1">Nucleus</location>
    </subcellularLocation>
</comment>
<evidence type="ECO:0000256" key="2">
    <source>
        <dbReference type="ARBA" id="ARBA00008644"/>
    </source>
</evidence>
<dbReference type="PANTHER" id="PTHR11246:SF3">
    <property type="entry name" value="CROOKED NECK-LIKE PROTEIN 1"/>
    <property type="match status" value="1"/>
</dbReference>
<dbReference type="AlphaFoldDB" id="A0A9W7KX23"/>
<dbReference type="OrthoDB" id="541719at2759"/>
<gene>
    <name evidence="10" type="ORF">TrLO_g7359</name>
</gene>
<organism evidence="10 11">
    <name type="scientific">Triparma laevis f. longispina</name>
    <dbReference type="NCBI Taxonomy" id="1714387"/>
    <lineage>
        <taxon>Eukaryota</taxon>
        <taxon>Sar</taxon>
        <taxon>Stramenopiles</taxon>
        <taxon>Ochrophyta</taxon>
        <taxon>Bolidophyceae</taxon>
        <taxon>Parmales</taxon>
        <taxon>Triparmaceae</taxon>
        <taxon>Triparma</taxon>
    </lineage>
</organism>
<dbReference type="InterPro" id="IPR045075">
    <property type="entry name" value="Syf1-like"/>
</dbReference>